<evidence type="ECO:0000256" key="3">
    <source>
        <dbReference type="ARBA" id="ARBA00022490"/>
    </source>
</evidence>
<keyword evidence="3" id="KW-0963">Cytoplasm</keyword>
<name>A0A1Z5JM61_FISSO</name>
<gene>
    <name evidence="11" type="ORF">FisN_12Lh229</name>
</gene>
<keyword evidence="4" id="KW-0396">Initiation factor</keyword>
<feature type="region of interest" description="Disordered" evidence="10">
    <location>
        <begin position="312"/>
        <end position="331"/>
    </location>
</feature>
<proteinExistence type="inferred from homology"/>
<evidence type="ECO:0000256" key="2">
    <source>
        <dbReference type="ARBA" id="ARBA00007251"/>
    </source>
</evidence>
<dbReference type="EMBL" id="BDSP01000087">
    <property type="protein sequence ID" value="GAX15074.1"/>
    <property type="molecule type" value="Genomic_DNA"/>
</dbReference>
<dbReference type="GO" id="GO:0005851">
    <property type="term" value="C:eukaryotic translation initiation factor 2B complex"/>
    <property type="evidence" value="ECO:0007669"/>
    <property type="project" value="TreeGrafter"/>
</dbReference>
<comment type="subcellular location">
    <subcellularLocation>
        <location evidence="1">Cytoplasm</location>
        <location evidence="1">Cytosol</location>
    </subcellularLocation>
</comment>
<comment type="caution">
    <text evidence="11">The sequence shown here is derived from an EMBL/GenBank/DDBJ whole genome shotgun (WGS) entry which is preliminary data.</text>
</comment>
<evidence type="ECO:0000256" key="4">
    <source>
        <dbReference type="ARBA" id="ARBA00022540"/>
    </source>
</evidence>
<dbReference type="InterPro" id="IPR051855">
    <property type="entry name" value="eIF2B_beta_subunit"/>
</dbReference>
<evidence type="ECO:0000313" key="12">
    <source>
        <dbReference type="Proteomes" id="UP000198406"/>
    </source>
</evidence>
<dbReference type="GO" id="GO:0005829">
    <property type="term" value="C:cytosol"/>
    <property type="evidence" value="ECO:0007669"/>
    <property type="project" value="UniProtKB-SubCell"/>
</dbReference>
<comment type="similarity">
    <text evidence="2 9">Belongs to the eIF-2B alpha/beta/delta subunits family.</text>
</comment>
<evidence type="ECO:0000256" key="6">
    <source>
        <dbReference type="ARBA" id="ARBA00044122"/>
    </source>
</evidence>
<evidence type="ECO:0000256" key="5">
    <source>
        <dbReference type="ARBA" id="ARBA00022917"/>
    </source>
</evidence>
<evidence type="ECO:0000256" key="7">
    <source>
        <dbReference type="ARBA" id="ARBA00044228"/>
    </source>
</evidence>
<dbReference type="SUPFAM" id="SSF100950">
    <property type="entry name" value="NagB/RpiA/CoA transferase-like"/>
    <property type="match status" value="1"/>
</dbReference>
<evidence type="ECO:0000256" key="8">
    <source>
        <dbReference type="ARBA" id="ARBA00046432"/>
    </source>
</evidence>
<organism evidence="11 12">
    <name type="scientific">Fistulifera solaris</name>
    <name type="common">Oleaginous diatom</name>
    <dbReference type="NCBI Taxonomy" id="1519565"/>
    <lineage>
        <taxon>Eukaryota</taxon>
        <taxon>Sar</taxon>
        <taxon>Stramenopiles</taxon>
        <taxon>Ochrophyta</taxon>
        <taxon>Bacillariophyta</taxon>
        <taxon>Bacillariophyceae</taxon>
        <taxon>Bacillariophycidae</taxon>
        <taxon>Naviculales</taxon>
        <taxon>Naviculaceae</taxon>
        <taxon>Fistulifera</taxon>
    </lineage>
</organism>
<dbReference type="PANTHER" id="PTHR45859:SF1">
    <property type="entry name" value="TRANSLATION INITIATION FACTOR EIF-2B SUBUNIT BETA"/>
    <property type="match status" value="1"/>
</dbReference>
<sequence>MTGLADETEIRNYLDVRRWLEEHHRKHLALLDRFLLELRRGRLKQMDRRIVIHRTVDFLRHMVGSTKWKNPAQLHLLLRGIGHELQKAGYHEPSIGNVVRRIMAAVREEANFDNEHTIDSTGGRLSLQSMLWALPQHVKASRSISSVRSGDHQRQESFADADLVSPEYPAFYYQERSGLKSTVMEAMDEIVNELEDLYKNINEQVVNHIHSGEIILTSGRSKTVELFLKAAAAKKLDFQVIICEGAPGNSGHSMAKVLADAGLDVTLINDSAVFAVMARVNKVILPAHAVLANGSLMTPSGGNLVALAAKHNSSQQRHGIRRSAGQTAGRY</sequence>
<dbReference type="GO" id="GO:0003743">
    <property type="term" value="F:translation initiation factor activity"/>
    <property type="evidence" value="ECO:0007669"/>
    <property type="project" value="UniProtKB-KW"/>
</dbReference>
<dbReference type="OrthoDB" id="269919at2759"/>
<comment type="subunit">
    <text evidence="8">Component of the translation initiation factor 2B (eIF2B) complex which is a heterodecamer of two sets of five different subunits: alpha, beta, gamma, delta and epsilon. Subunits alpha, beta and delta comprise a regulatory subcomplex and subunits epsilon and gamma comprise a catalytic subcomplex. Within the complex, the hexameric regulatory complex resides at the center, with the two heterodimeric catalytic subcomplexes bound on opposite sides.</text>
</comment>
<dbReference type="Pfam" id="PF01008">
    <property type="entry name" value="IF-2B"/>
    <property type="match status" value="1"/>
</dbReference>
<dbReference type="GO" id="GO:0005085">
    <property type="term" value="F:guanyl-nucleotide exchange factor activity"/>
    <property type="evidence" value="ECO:0007669"/>
    <property type="project" value="TreeGrafter"/>
</dbReference>
<dbReference type="InterPro" id="IPR042529">
    <property type="entry name" value="IF_2B-like_C"/>
</dbReference>
<evidence type="ECO:0000256" key="9">
    <source>
        <dbReference type="RuleBase" id="RU003814"/>
    </source>
</evidence>
<keyword evidence="5" id="KW-0648">Protein biosynthesis</keyword>
<evidence type="ECO:0000313" key="11">
    <source>
        <dbReference type="EMBL" id="GAX15074.1"/>
    </source>
</evidence>
<dbReference type="InterPro" id="IPR000649">
    <property type="entry name" value="IF-2B-related"/>
</dbReference>
<reference evidence="11 12" key="1">
    <citation type="journal article" date="2015" name="Plant Cell">
        <title>Oil accumulation by the oleaginous diatom Fistulifera solaris as revealed by the genome and transcriptome.</title>
        <authorList>
            <person name="Tanaka T."/>
            <person name="Maeda Y."/>
            <person name="Veluchamy A."/>
            <person name="Tanaka M."/>
            <person name="Abida H."/>
            <person name="Marechal E."/>
            <person name="Bowler C."/>
            <person name="Muto M."/>
            <person name="Sunaga Y."/>
            <person name="Tanaka M."/>
            <person name="Yoshino T."/>
            <person name="Taniguchi T."/>
            <person name="Fukuda Y."/>
            <person name="Nemoto M."/>
            <person name="Matsumoto M."/>
            <person name="Wong P.S."/>
            <person name="Aburatani S."/>
            <person name="Fujibuchi W."/>
        </authorList>
    </citation>
    <scope>NUCLEOTIDE SEQUENCE [LARGE SCALE GENOMIC DNA]</scope>
    <source>
        <strain evidence="11 12">JPCC DA0580</strain>
    </source>
</reference>
<dbReference type="PANTHER" id="PTHR45859">
    <property type="entry name" value="TRANSLATION INITIATION FACTOR EIF-2B SUBUNIT BETA"/>
    <property type="match status" value="1"/>
</dbReference>
<dbReference type="AlphaFoldDB" id="A0A1Z5JM61"/>
<keyword evidence="12" id="KW-1185">Reference proteome</keyword>
<evidence type="ECO:0000256" key="10">
    <source>
        <dbReference type="SAM" id="MobiDB-lite"/>
    </source>
</evidence>
<accession>A0A1Z5JM61</accession>
<dbReference type="InParanoid" id="A0A1Z5JM61"/>
<evidence type="ECO:0000256" key="1">
    <source>
        <dbReference type="ARBA" id="ARBA00004514"/>
    </source>
</evidence>
<dbReference type="Proteomes" id="UP000198406">
    <property type="component" value="Unassembled WGS sequence"/>
</dbReference>
<dbReference type="InterPro" id="IPR037171">
    <property type="entry name" value="NagB/RpiA_transferase-like"/>
</dbReference>
<dbReference type="Gene3D" id="3.40.50.10470">
    <property type="entry name" value="Translation initiation factor eif-2b, domain 2"/>
    <property type="match status" value="1"/>
</dbReference>
<protein>
    <recommendedName>
        <fullName evidence="6">Translation initiation factor eIF2B subunit beta</fullName>
    </recommendedName>
    <alternativeName>
        <fullName evidence="7">eIF2B GDP-GTP exchange factor subunit beta</fullName>
    </alternativeName>
</protein>